<reference evidence="2 3" key="1">
    <citation type="journal article" date="2018" name="Nat. Ecol. Evol.">
        <title>Pezizomycetes genomes reveal the molecular basis of ectomycorrhizal truffle lifestyle.</title>
        <authorList>
            <person name="Murat C."/>
            <person name="Payen T."/>
            <person name="Noel B."/>
            <person name="Kuo A."/>
            <person name="Morin E."/>
            <person name="Chen J."/>
            <person name="Kohler A."/>
            <person name="Krizsan K."/>
            <person name="Balestrini R."/>
            <person name="Da Silva C."/>
            <person name="Montanini B."/>
            <person name="Hainaut M."/>
            <person name="Levati E."/>
            <person name="Barry K.W."/>
            <person name="Belfiori B."/>
            <person name="Cichocki N."/>
            <person name="Clum A."/>
            <person name="Dockter R.B."/>
            <person name="Fauchery L."/>
            <person name="Guy J."/>
            <person name="Iotti M."/>
            <person name="Le Tacon F."/>
            <person name="Lindquist E.A."/>
            <person name="Lipzen A."/>
            <person name="Malagnac F."/>
            <person name="Mello A."/>
            <person name="Molinier V."/>
            <person name="Miyauchi S."/>
            <person name="Poulain J."/>
            <person name="Riccioni C."/>
            <person name="Rubini A."/>
            <person name="Sitrit Y."/>
            <person name="Splivallo R."/>
            <person name="Traeger S."/>
            <person name="Wang M."/>
            <person name="Zifcakova L."/>
            <person name="Wipf D."/>
            <person name="Zambonelli A."/>
            <person name="Paolocci F."/>
            <person name="Nowrousian M."/>
            <person name="Ottonello S."/>
            <person name="Baldrian P."/>
            <person name="Spatafora J.W."/>
            <person name="Henrissat B."/>
            <person name="Nagy L.G."/>
            <person name="Aury J.M."/>
            <person name="Wincker P."/>
            <person name="Grigoriev I.V."/>
            <person name="Bonfante P."/>
            <person name="Martin F.M."/>
        </authorList>
    </citation>
    <scope>NUCLEOTIDE SEQUENCE [LARGE SCALE GENOMIC DNA]</scope>
    <source>
        <strain evidence="2 3">120613-1</strain>
    </source>
</reference>
<evidence type="ECO:0000313" key="3">
    <source>
        <dbReference type="Proteomes" id="UP000276215"/>
    </source>
</evidence>
<dbReference type="EMBL" id="ML120392">
    <property type="protein sequence ID" value="RPA98837.1"/>
    <property type="molecule type" value="Genomic_DNA"/>
</dbReference>
<sequence>MDRDNFQSSTKLNKNKNKNKNSKSRRNNFPNYTPINFPNEFGDTRAGWINSCMQWGDV</sequence>
<evidence type="ECO:0000256" key="1">
    <source>
        <dbReference type="SAM" id="MobiDB-lite"/>
    </source>
</evidence>
<protein>
    <submittedName>
        <fullName evidence="2">Uncharacterized protein</fullName>
    </submittedName>
</protein>
<name>A0A3N4JNL4_9PEZI</name>
<proteinExistence type="predicted"/>
<keyword evidence="3" id="KW-1185">Reference proteome</keyword>
<gene>
    <name evidence="2" type="ORF">L873DRAFT_1807518</name>
</gene>
<dbReference type="Proteomes" id="UP000276215">
    <property type="component" value="Unassembled WGS sequence"/>
</dbReference>
<dbReference type="AlphaFoldDB" id="A0A3N4JNL4"/>
<evidence type="ECO:0000313" key="2">
    <source>
        <dbReference type="EMBL" id="RPA98837.1"/>
    </source>
</evidence>
<feature type="region of interest" description="Disordered" evidence="1">
    <location>
        <begin position="1"/>
        <end position="36"/>
    </location>
</feature>
<feature type="compositionally biased region" description="Polar residues" evidence="1">
    <location>
        <begin position="1"/>
        <end position="12"/>
    </location>
</feature>
<accession>A0A3N4JNL4</accession>
<feature type="compositionally biased region" description="Basic residues" evidence="1">
    <location>
        <begin position="13"/>
        <end position="26"/>
    </location>
</feature>
<organism evidence="2 3">
    <name type="scientific">Choiromyces venosus 120613-1</name>
    <dbReference type="NCBI Taxonomy" id="1336337"/>
    <lineage>
        <taxon>Eukaryota</taxon>
        <taxon>Fungi</taxon>
        <taxon>Dikarya</taxon>
        <taxon>Ascomycota</taxon>
        <taxon>Pezizomycotina</taxon>
        <taxon>Pezizomycetes</taxon>
        <taxon>Pezizales</taxon>
        <taxon>Tuberaceae</taxon>
        <taxon>Choiromyces</taxon>
    </lineage>
</organism>